<dbReference type="PANTHER" id="PTHR28525:SF1">
    <property type="entry name" value="REACTIVE OXYGEN SPECIES MODULATOR 1"/>
    <property type="match status" value="1"/>
</dbReference>
<comment type="function">
    <text evidence="8">Induces production of reactive oxygen species (ROS) which are necessary for cell proliferation. May play a role in inducing oxidative DNA damage and replicative senescence. May play a role in the coordination of mitochondrial morphology and cell proliferation.</text>
</comment>
<evidence type="ECO:0000256" key="10">
    <source>
        <dbReference type="SAM" id="Phobius"/>
    </source>
</evidence>
<dbReference type="GO" id="GO:0030150">
    <property type="term" value="P:protein import into mitochondrial matrix"/>
    <property type="evidence" value="ECO:0007669"/>
    <property type="project" value="TreeGrafter"/>
</dbReference>
<evidence type="ECO:0000256" key="7">
    <source>
        <dbReference type="ARBA" id="ARBA00025225"/>
    </source>
</evidence>
<dbReference type="InParanoid" id="A0A1X7VGC6"/>
<evidence type="ECO:0000256" key="5">
    <source>
        <dbReference type="ARBA" id="ARBA00022989"/>
    </source>
</evidence>
<feature type="transmembrane region" description="Helical" evidence="10">
    <location>
        <begin position="17"/>
        <end position="38"/>
    </location>
</feature>
<reference evidence="11" key="1">
    <citation type="submission" date="2017-05" db="UniProtKB">
        <authorList>
            <consortium name="EnsemblMetazoa"/>
        </authorList>
    </citation>
    <scope>IDENTIFICATION</scope>
</reference>
<name>A0A1X7VGC6_AMPQE</name>
<comment type="subcellular location">
    <subcellularLocation>
        <location evidence="1">Membrane</location>
    </subcellularLocation>
</comment>
<dbReference type="OMA" id="SCWDRVK"/>
<evidence type="ECO:0000256" key="6">
    <source>
        <dbReference type="ARBA" id="ARBA00023136"/>
    </source>
</evidence>
<keyword evidence="4 10" id="KW-0812">Transmembrane</keyword>
<comment type="function">
    <text evidence="7">Has antibacterial activity against a variety of bacteria including S.aureus, P.aeruginosa and M.tuberculosis. Acts by inducing bacterial membrane breakage.</text>
</comment>
<accession>A0A1X7VGC6</accession>
<dbReference type="GO" id="GO:0045039">
    <property type="term" value="P:protein insertion into mitochondrial inner membrane"/>
    <property type="evidence" value="ECO:0007669"/>
    <property type="project" value="TreeGrafter"/>
</dbReference>
<evidence type="ECO:0000256" key="1">
    <source>
        <dbReference type="ARBA" id="ARBA00004370"/>
    </source>
</evidence>
<dbReference type="STRING" id="400682.A0A1X7VGC6"/>
<dbReference type="PANTHER" id="PTHR28525">
    <property type="entry name" value="REACTIVE OXYGEN SPECIES MODULATOR 1"/>
    <property type="match status" value="1"/>
</dbReference>
<evidence type="ECO:0000256" key="8">
    <source>
        <dbReference type="ARBA" id="ARBA00025243"/>
    </source>
</evidence>
<evidence type="ECO:0000256" key="3">
    <source>
        <dbReference type="ARBA" id="ARBA00016275"/>
    </source>
</evidence>
<keyword evidence="6 10" id="KW-0472">Membrane</keyword>
<evidence type="ECO:0000313" key="11">
    <source>
        <dbReference type="EnsemblMetazoa" id="Aqu2.1.38547_001"/>
    </source>
</evidence>
<sequence>MPVTSSSKSRGRCIDKILVGFVIGSTVGASVGALYGGFFGLRYGLRGRELFTNLGKAIIQSGGTFGVFMAVGSGLRC</sequence>
<dbReference type="SMART" id="SM01378">
    <property type="entry name" value="Romo1"/>
    <property type="match status" value="1"/>
</dbReference>
<proteinExistence type="inferred from homology"/>
<dbReference type="EnsemblMetazoa" id="Aqu2.1.38547_001">
    <property type="protein sequence ID" value="Aqu2.1.38547_001"/>
    <property type="gene ID" value="Aqu2.1.38547"/>
</dbReference>
<comment type="similarity">
    <text evidence="2">Belongs to the MGR2 family.</text>
</comment>
<evidence type="ECO:0000256" key="4">
    <source>
        <dbReference type="ARBA" id="ARBA00022692"/>
    </source>
</evidence>
<organism evidence="11">
    <name type="scientific">Amphimedon queenslandica</name>
    <name type="common">Sponge</name>
    <dbReference type="NCBI Taxonomy" id="400682"/>
    <lineage>
        <taxon>Eukaryota</taxon>
        <taxon>Metazoa</taxon>
        <taxon>Porifera</taxon>
        <taxon>Demospongiae</taxon>
        <taxon>Heteroscleromorpha</taxon>
        <taxon>Haplosclerida</taxon>
        <taxon>Niphatidae</taxon>
        <taxon>Amphimedon</taxon>
    </lineage>
</organism>
<evidence type="ECO:0000256" key="9">
    <source>
        <dbReference type="ARBA" id="ARBA00032686"/>
    </source>
</evidence>
<feature type="transmembrane region" description="Helical" evidence="10">
    <location>
        <begin position="58"/>
        <end position="75"/>
    </location>
</feature>
<evidence type="ECO:0000256" key="2">
    <source>
        <dbReference type="ARBA" id="ARBA00007839"/>
    </source>
</evidence>
<dbReference type="InterPro" id="IPR018450">
    <property type="entry name" value="Romo1/Mgr2"/>
</dbReference>
<dbReference type="AlphaFoldDB" id="A0A1X7VGC6"/>
<dbReference type="eggNOG" id="KOG4096">
    <property type="taxonomic scope" value="Eukaryota"/>
</dbReference>
<dbReference type="GO" id="GO:0005744">
    <property type="term" value="C:TIM23 mitochondrial import inner membrane translocase complex"/>
    <property type="evidence" value="ECO:0007669"/>
    <property type="project" value="TreeGrafter"/>
</dbReference>
<keyword evidence="5 10" id="KW-1133">Transmembrane helix</keyword>
<dbReference type="Pfam" id="PF10247">
    <property type="entry name" value="Romo1"/>
    <property type="match status" value="1"/>
</dbReference>
<protein>
    <recommendedName>
        <fullName evidence="3">Reactive oxygen species modulator 1</fullName>
    </recommendedName>
    <alternativeName>
        <fullName evidence="9">Protein MGR2 homolog</fullName>
    </alternativeName>
</protein>